<dbReference type="SUPFAM" id="SSF48498">
    <property type="entry name" value="Tetracyclin repressor-like, C-terminal domain"/>
    <property type="match status" value="1"/>
</dbReference>
<organism evidence="7 8">
    <name type="scientific">Mycobacterium gordonae</name>
    <dbReference type="NCBI Taxonomy" id="1778"/>
    <lineage>
        <taxon>Bacteria</taxon>
        <taxon>Bacillati</taxon>
        <taxon>Actinomycetota</taxon>
        <taxon>Actinomycetes</taxon>
        <taxon>Mycobacteriales</taxon>
        <taxon>Mycobacteriaceae</taxon>
        <taxon>Mycobacterium</taxon>
    </lineage>
</organism>
<reference evidence="7 8" key="1">
    <citation type="submission" date="2015-10" db="EMBL/GenBank/DDBJ databases">
        <title>Mycobacterium gordonae draft genome assembly.</title>
        <authorList>
            <person name="Ustinova V."/>
            <person name="Smirnova T."/>
            <person name="Blagodatskikh K."/>
            <person name="Varlamov D."/>
            <person name="Larionova E."/>
            <person name="Chernousova L."/>
        </authorList>
    </citation>
    <scope>NUCLEOTIDE SEQUENCE [LARGE SCALE GENOMIC DNA]</scope>
    <source>
        <strain evidence="7 8">CTRI 14-8773</strain>
    </source>
</reference>
<dbReference type="PRINTS" id="PR00455">
    <property type="entry name" value="HTHTETR"/>
</dbReference>
<dbReference type="SUPFAM" id="SSF46689">
    <property type="entry name" value="Homeodomain-like"/>
    <property type="match status" value="1"/>
</dbReference>
<dbReference type="PANTHER" id="PTHR30055:SF226">
    <property type="entry name" value="HTH-TYPE TRANSCRIPTIONAL REGULATOR PKSA"/>
    <property type="match status" value="1"/>
</dbReference>
<evidence type="ECO:0000256" key="2">
    <source>
        <dbReference type="ARBA" id="ARBA00023125"/>
    </source>
</evidence>
<dbReference type="InterPro" id="IPR011075">
    <property type="entry name" value="TetR_C"/>
</dbReference>
<dbReference type="PROSITE" id="PS50977">
    <property type="entry name" value="HTH_TETR_2"/>
    <property type="match status" value="1"/>
</dbReference>
<evidence type="ECO:0000256" key="3">
    <source>
        <dbReference type="ARBA" id="ARBA00023163"/>
    </source>
</evidence>
<comment type="caution">
    <text evidence="7">The sequence shown here is derived from an EMBL/GenBank/DDBJ whole genome shotgun (WGS) entry which is preliminary data.</text>
</comment>
<dbReference type="EMBL" id="LKTM01000001">
    <property type="protein sequence ID" value="KQH81320.1"/>
    <property type="molecule type" value="Genomic_DNA"/>
</dbReference>
<name>A0A0Q2UKY1_MYCGO</name>
<feature type="domain" description="HTH tetR-type" evidence="6">
    <location>
        <begin position="18"/>
        <end position="78"/>
    </location>
</feature>
<evidence type="ECO:0000259" key="6">
    <source>
        <dbReference type="PROSITE" id="PS50977"/>
    </source>
</evidence>
<evidence type="ECO:0000256" key="1">
    <source>
        <dbReference type="ARBA" id="ARBA00023015"/>
    </source>
</evidence>
<dbReference type="PANTHER" id="PTHR30055">
    <property type="entry name" value="HTH-TYPE TRANSCRIPTIONAL REGULATOR RUTR"/>
    <property type="match status" value="1"/>
</dbReference>
<dbReference type="InterPro" id="IPR009057">
    <property type="entry name" value="Homeodomain-like_sf"/>
</dbReference>
<dbReference type="AlphaFoldDB" id="A0A0Q2UKY1"/>
<dbReference type="OrthoDB" id="5179150at2"/>
<proteinExistence type="predicted"/>
<evidence type="ECO:0000256" key="5">
    <source>
        <dbReference type="SAM" id="MobiDB-lite"/>
    </source>
</evidence>
<protein>
    <submittedName>
        <fullName evidence="7">TetR family transcriptional regulator</fullName>
    </submittedName>
</protein>
<evidence type="ECO:0000313" key="7">
    <source>
        <dbReference type="EMBL" id="KQH81320.1"/>
    </source>
</evidence>
<dbReference type="InterPro" id="IPR001647">
    <property type="entry name" value="HTH_TetR"/>
</dbReference>
<sequence length="214" mass="23129">MPQLASRGPGRPPAAKADDTRKRIVRAARQVFSERGYDGATFQAIAVRADLTRPAINHYFPSKRVLYTEVADRTNELVVTAGIERARCESTLAGRLGAFIAVALEADAQNPCTAAFLSTAVLESQRHPELKRDDNDAISTTREFLVSAVDDAIASGEIAPDTDAAVLAEALVMMLCGIGFYAGFVGTYSEVENILGTLQQLMAGSLWRARVQQR</sequence>
<gene>
    <name evidence="7" type="ORF">AO501_06965</name>
</gene>
<dbReference type="Pfam" id="PF00440">
    <property type="entry name" value="TetR_N"/>
    <property type="match status" value="1"/>
</dbReference>
<dbReference type="RefSeq" id="WP_055576080.1">
    <property type="nucleotide sequence ID" value="NZ_LKTM01000001.1"/>
</dbReference>
<evidence type="ECO:0000256" key="4">
    <source>
        <dbReference type="PROSITE-ProRule" id="PRU00335"/>
    </source>
</evidence>
<keyword evidence="3" id="KW-0804">Transcription</keyword>
<feature type="region of interest" description="Disordered" evidence="5">
    <location>
        <begin position="1"/>
        <end position="20"/>
    </location>
</feature>
<dbReference type="GO" id="GO:0003700">
    <property type="term" value="F:DNA-binding transcription factor activity"/>
    <property type="evidence" value="ECO:0007669"/>
    <property type="project" value="TreeGrafter"/>
</dbReference>
<dbReference type="GO" id="GO:0000976">
    <property type="term" value="F:transcription cis-regulatory region binding"/>
    <property type="evidence" value="ECO:0007669"/>
    <property type="project" value="TreeGrafter"/>
</dbReference>
<dbReference type="Pfam" id="PF16859">
    <property type="entry name" value="TetR_C_11"/>
    <property type="match status" value="1"/>
</dbReference>
<dbReference type="Proteomes" id="UP000051677">
    <property type="component" value="Unassembled WGS sequence"/>
</dbReference>
<evidence type="ECO:0000313" key="8">
    <source>
        <dbReference type="Proteomes" id="UP000051677"/>
    </source>
</evidence>
<dbReference type="Gene3D" id="1.10.357.10">
    <property type="entry name" value="Tetracycline Repressor, domain 2"/>
    <property type="match status" value="1"/>
</dbReference>
<accession>A0A0Q2UKY1</accession>
<dbReference type="STRING" id="1778.A9W97_05715"/>
<dbReference type="InterPro" id="IPR036271">
    <property type="entry name" value="Tet_transcr_reg_TetR-rel_C_sf"/>
</dbReference>
<dbReference type="InterPro" id="IPR050109">
    <property type="entry name" value="HTH-type_TetR-like_transc_reg"/>
</dbReference>
<keyword evidence="1" id="KW-0805">Transcription regulation</keyword>
<keyword evidence="2 4" id="KW-0238">DNA-binding</keyword>
<feature type="DNA-binding region" description="H-T-H motif" evidence="4">
    <location>
        <begin position="41"/>
        <end position="60"/>
    </location>
</feature>